<organism evidence="2 3">
    <name type="scientific">Dryococelus australis</name>
    <dbReference type="NCBI Taxonomy" id="614101"/>
    <lineage>
        <taxon>Eukaryota</taxon>
        <taxon>Metazoa</taxon>
        <taxon>Ecdysozoa</taxon>
        <taxon>Arthropoda</taxon>
        <taxon>Hexapoda</taxon>
        <taxon>Insecta</taxon>
        <taxon>Pterygota</taxon>
        <taxon>Neoptera</taxon>
        <taxon>Polyneoptera</taxon>
        <taxon>Phasmatodea</taxon>
        <taxon>Verophasmatodea</taxon>
        <taxon>Anareolatae</taxon>
        <taxon>Phasmatidae</taxon>
        <taxon>Eurycanthinae</taxon>
        <taxon>Dryococelus</taxon>
    </lineage>
</organism>
<keyword evidence="3" id="KW-1185">Reference proteome</keyword>
<feature type="region of interest" description="Disordered" evidence="1">
    <location>
        <begin position="446"/>
        <end position="481"/>
    </location>
</feature>
<comment type="caution">
    <text evidence="2">The sequence shown here is derived from an EMBL/GenBank/DDBJ whole genome shotgun (WGS) entry which is preliminary data.</text>
</comment>
<evidence type="ECO:0008006" key="4">
    <source>
        <dbReference type="Google" id="ProtNLM"/>
    </source>
</evidence>
<sequence length="729" mass="82128">MAKTQIWQYSEQCCSLLPVKSGLDSRHGLLEFSDWLVAAEATSGSHNQRPKTGDARPLTLNIRTQFTNEFPSASGVKKAESDWRGVLWILEEECRGMLWIVEEDWCVLERIGVDCADCGADYGTDCGADWWKDREIDKKKSSTSNIADEVDTNRPGESRSCWELSRSTWASQGRLYSPCPLLKNCKSGFEWSGCCKHVCTPPTGWLSMRVIPFYGTENKTSWRLKYEIKNSSTACKTGFLWQPPFRELVIEAGFQLALFINTRYHEPDLPRNNVRRMYSNVRRMYGNVRRMYGNVRRMYSIVRRMYSNVRRVGWPTCSRGVVGLRHGPSAADLQFACRTEDLSASRSNFSSSTLTSTQQQQQQQQQSGKITVLQSYNDVLSTFFSCLDREGVRPFLPGGKIRQLHRSQYVLSAVHQETGRRTVSGEGRQERKLFQRVTGASCRRGSDEVRVSGRPTRASGNTPGLLPINSPTLARPTPSPPGWGVELGARVLTVRERRILQKKLRLLHSCADSLSNNGPSVAERLACSPPAKAIRVQSPAGSLPDFRKWVSCPDDAASRRVFSGISRFPRPFIPVLLHNQPQSLSLGSQDLAVERHPNLFSLHFTHQRRQGGQNLLPLLVGPSRRGVCTKGEPGGGGNKEKPLHPPSSRHHVIKSQHLAPRYKESGENYRTLPPTTAAVILAHTTMPRRTRYTYKVRKSYKETCIVAERDWAAMAGYWGHDYLPDCTHS</sequence>
<dbReference type="Proteomes" id="UP001159363">
    <property type="component" value="Chromosome 5"/>
</dbReference>
<feature type="region of interest" description="Disordered" evidence="1">
    <location>
        <begin position="627"/>
        <end position="651"/>
    </location>
</feature>
<evidence type="ECO:0000313" key="2">
    <source>
        <dbReference type="EMBL" id="KAJ8881980.1"/>
    </source>
</evidence>
<protein>
    <recommendedName>
        <fullName evidence="4">DDE Tnp4 domain-containing protein</fullName>
    </recommendedName>
</protein>
<accession>A0ABQ9HCL2</accession>
<name>A0ABQ9HCL2_9NEOP</name>
<proteinExistence type="predicted"/>
<reference evidence="2 3" key="1">
    <citation type="submission" date="2023-02" db="EMBL/GenBank/DDBJ databases">
        <title>LHISI_Scaffold_Assembly.</title>
        <authorList>
            <person name="Stuart O.P."/>
            <person name="Cleave R."/>
            <person name="Magrath M.J.L."/>
            <person name="Mikheyev A.S."/>
        </authorList>
    </citation>
    <scope>NUCLEOTIDE SEQUENCE [LARGE SCALE GENOMIC DNA]</scope>
    <source>
        <strain evidence="2">Daus_M_001</strain>
        <tissue evidence="2">Leg muscle</tissue>
    </source>
</reference>
<evidence type="ECO:0000313" key="3">
    <source>
        <dbReference type="Proteomes" id="UP001159363"/>
    </source>
</evidence>
<gene>
    <name evidence="2" type="ORF">PR048_018468</name>
</gene>
<dbReference type="EMBL" id="JARBHB010000006">
    <property type="protein sequence ID" value="KAJ8881980.1"/>
    <property type="molecule type" value="Genomic_DNA"/>
</dbReference>
<evidence type="ECO:0000256" key="1">
    <source>
        <dbReference type="SAM" id="MobiDB-lite"/>
    </source>
</evidence>